<evidence type="ECO:0000259" key="7">
    <source>
        <dbReference type="Pfam" id="PF00892"/>
    </source>
</evidence>
<evidence type="ECO:0000256" key="4">
    <source>
        <dbReference type="ARBA" id="ARBA00022989"/>
    </source>
</evidence>
<keyword evidence="9" id="KW-1185">Reference proteome</keyword>
<feature type="transmembrane region" description="Helical" evidence="6">
    <location>
        <begin position="79"/>
        <end position="99"/>
    </location>
</feature>
<organism evidence="8 9">
    <name type="scientific">Methanooceanicella nereidis</name>
    <dbReference type="NCBI Taxonomy" id="2052831"/>
    <lineage>
        <taxon>Archaea</taxon>
        <taxon>Methanobacteriati</taxon>
        <taxon>Methanobacteriota</taxon>
        <taxon>Stenosarchaea group</taxon>
        <taxon>Methanomicrobia</taxon>
        <taxon>Methanocellales</taxon>
        <taxon>Methanocellaceae</taxon>
        <taxon>Methanooceanicella</taxon>
    </lineage>
</organism>
<comment type="caution">
    <text evidence="8">The sequence shown here is derived from an EMBL/GenBank/DDBJ whole genome shotgun (WGS) entry which is preliminary data.</text>
</comment>
<dbReference type="PANTHER" id="PTHR32322:SF18">
    <property type="entry name" value="S-ADENOSYLMETHIONINE_S-ADENOSYLHOMOCYSTEINE TRANSPORTER"/>
    <property type="match status" value="1"/>
</dbReference>
<feature type="transmembrane region" description="Helical" evidence="6">
    <location>
        <begin position="223"/>
        <end position="244"/>
    </location>
</feature>
<proteinExistence type="predicted"/>
<reference evidence="8 9" key="1">
    <citation type="submission" date="2017-11" db="EMBL/GenBank/DDBJ databases">
        <title>Isolation and Characterization of Family Methanocellaceae Species from Potential Methane Hydrate Area Offshore Southwestern Taiwan.</title>
        <authorList>
            <person name="Zhang W.-L."/>
            <person name="Chen W.-C."/>
            <person name="Lai M.-C."/>
            <person name="Chen S.-C."/>
        </authorList>
    </citation>
    <scope>NUCLEOTIDE SEQUENCE [LARGE SCALE GENOMIC DNA]</scope>
    <source>
        <strain evidence="8 9">CWC-04</strain>
    </source>
</reference>
<keyword evidence="5 6" id="KW-0472">Membrane</keyword>
<feature type="transmembrane region" description="Helical" evidence="6">
    <location>
        <begin position="192"/>
        <end position="211"/>
    </location>
</feature>
<dbReference type="RefSeq" id="WP_230741536.1">
    <property type="nucleotide sequence ID" value="NZ_PGCK01000004.1"/>
</dbReference>
<protein>
    <submittedName>
        <fullName evidence="8">EamA/RhaT family transporter</fullName>
    </submittedName>
</protein>
<dbReference type="SUPFAM" id="SSF103481">
    <property type="entry name" value="Multidrug resistance efflux transporter EmrE"/>
    <property type="match status" value="2"/>
</dbReference>
<feature type="transmembrane region" description="Helical" evidence="6">
    <location>
        <begin position="281"/>
        <end position="297"/>
    </location>
</feature>
<dbReference type="Proteomes" id="UP001320159">
    <property type="component" value="Unassembled WGS sequence"/>
</dbReference>
<evidence type="ECO:0000256" key="1">
    <source>
        <dbReference type="ARBA" id="ARBA00004651"/>
    </source>
</evidence>
<feature type="domain" description="EamA" evidence="7">
    <location>
        <begin position="16"/>
        <end position="151"/>
    </location>
</feature>
<name>A0AAP2W6X9_9EURY</name>
<evidence type="ECO:0000313" key="8">
    <source>
        <dbReference type="EMBL" id="MCD1294704.1"/>
    </source>
</evidence>
<feature type="transmembrane region" description="Helical" evidence="6">
    <location>
        <begin position="137"/>
        <end position="156"/>
    </location>
</feature>
<feature type="transmembrane region" description="Helical" evidence="6">
    <location>
        <begin position="162"/>
        <end position="180"/>
    </location>
</feature>
<evidence type="ECO:0000256" key="3">
    <source>
        <dbReference type="ARBA" id="ARBA00022692"/>
    </source>
</evidence>
<dbReference type="Pfam" id="PF00892">
    <property type="entry name" value="EamA"/>
    <property type="match status" value="2"/>
</dbReference>
<comment type="subcellular location">
    <subcellularLocation>
        <location evidence="1">Cell membrane</location>
        <topology evidence="1">Multi-pass membrane protein</topology>
    </subcellularLocation>
</comment>
<dbReference type="InterPro" id="IPR000620">
    <property type="entry name" value="EamA_dom"/>
</dbReference>
<keyword evidence="4 6" id="KW-1133">Transmembrane helix</keyword>
<feature type="transmembrane region" description="Helical" evidence="6">
    <location>
        <begin position="47"/>
        <end position="67"/>
    </location>
</feature>
<keyword evidence="3 6" id="KW-0812">Transmembrane</keyword>
<accession>A0AAP2W6X9</accession>
<evidence type="ECO:0000256" key="5">
    <source>
        <dbReference type="ARBA" id="ARBA00023136"/>
    </source>
</evidence>
<dbReference type="GO" id="GO:0005886">
    <property type="term" value="C:plasma membrane"/>
    <property type="evidence" value="ECO:0007669"/>
    <property type="project" value="UniProtKB-SubCell"/>
</dbReference>
<feature type="transmembrane region" description="Helical" evidence="6">
    <location>
        <begin position="12"/>
        <end position="35"/>
    </location>
</feature>
<feature type="transmembrane region" description="Helical" evidence="6">
    <location>
        <begin position="256"/>
        <end position="275"/>
    </location>
</feature>
<dbReference type="Gene3D" id="1.10.3730.20">
    <property type="match status" value="1"/>
</dbReference>
<keyword evidence="2" id="KW-1003">Cell membrane</keyword>
<feature type="domain" description="EamA" evidence="7">
    <location>
        <begin position="163"/>
        <end position="295"/>
    </location>
</feature>
<gene>
    <name evidence="8" type="ORF">CUJ83_06785</name>
</gene>
<sequence>MYALSEKNVNKGTFLWLIIGLFVANAFWGASAVAIKEAYVQLTTIEIVFLRFAIATPILIAATVLWKGTGSLKVNIKDIPQLVLISIIGISLGFFLQVLSLDFTTATNFTLIFNLSTFFILFFSAVMLGEKLTGNKILGAVVAFIGLAIIVLNGRFELSANLLGDGIALASAAAWGLYSVLGKRMNERYSTLTVLVYVFLFGSLELLPFYLMSPQTSPISFTGLTWVSLGFLTICCSIISFLVYNYGLEKLSASTVAVFIYVMPLSGVFLAILILGEPLTVFTILGAALIIFGMYQAERKEPDKYGVKKTELTIPQKP</sequence>
<dbReference type="PANTHER" id="PTHR32322">
    <property type="entry name" value="INNER MEMBRANE TRANSPORTER"/>
    <property type="match status" value="1"/>
</dbReference>
<dbReference type="InterPro" id="IPR050638">
    <property type="entry name" value="AA-Vitamin_Transporters"/>
</dbReference>
<evidence type="ECO:0000256" key="2">
    <source>
        <dbReference type="ARBA" id="ARBA00022475"/>
    </source>
</evidence>
<feature type="transmembrane region" description="Helical" evidence="6">
    <location>
        <begin position="111"/>
        <end position="130"/>
    </location>
</feature>
<dbReference type="AlphaFoldDB" id="A0AAP2W6X9"/>
<dbReference type="InterPro" id="IPR037185">
    <property type="entry name" value="EmrE-like"/>
</dbReference>
<dbReference type="EMBL" id="PGCK01000004">
    <property type="protein sequence ID" value="MCD1294704.1"/>
    <property type="molecule type" value="Genomic_DNA"/>
</dbReference>
<evidence type="ECO:0000256" key="6">
    <source>
        <dbReference type="SAM" id="Phobius"/>
    </source>
</evidence>
<evidence type="ECO:0000313" key="9">
    <source>
        <dbReference type="Proteomes" id="UP001320159"/>
    </source>
</evidence>